<feature type="domain" description="HTH luxR-type" evidence="3">
    <location>
        <begin position="867"/>
        <end position="929"/>
    </location>
</feature>
<dbReference type="SMART" id="SM00421">
    <property type="entry name" value="HTH_LUXR"/>
    <property type="match status" value="1"/>
</dbReference>
<comment type="caution">
    <text evidence="4">The sequence shown here is derived from an EMBL/GenBank/DDBJ whole genome shotgun (WGS) entry which is preliminary data.</text>
</comment>
<organism evidence="4 5">
    <name type="scientific">Nocardiopsis mwathae</name>
    <dbReference type="NCBI Taxonomy" id="1472723"/>
    <lineage>
        <taxon>Bacteria</taxon>
        <taxon>Bacillati</taxon>
        <taxon>Actinomycetota</taxon>
        <taxon>Actinomycetes</taxon>
        <taxon>Streptosporangiales</taxon>
        <taxon>Nocardiopsidaceae</taxon>
        <taxon>Nocardiopsis</taxon>
    </lineage>
</organism>
<proteinExistence type="predicted"/>
<evidence type="ECO:0000313" key="5">
    <source>
        <dbReference type="Proteomes" id="UP000546642"/>
    </source>
</evidence>
<dbReference type="InterPro" id="IPR027417">
    <property type="entry name" value="P-loop_NTPase"/>
</dbReference>
<dbReference type="PROSITE" id="PS00622">
    <property type="entry name" value="HTH_LUXR_1"/>
    <property type="match status" value="1"/>
</dbReference>
<dbReference type="SUPFAM" id="SSF52540">
    <property type="entry name" value="P-loop containing nucleoside triphosphate hydrolases"/>
    <property type="match status" value="1"/>
</dbReference>
<dbReference type="InterPro" id="IPR036388">
    <property type="entry name" value="WH-like_DNA-bd_sf"/>
</dbReference>
<keyword evidence="4" id="KW-0238">DNA-binding</keyword>
<dbReference type="Proteomes" id="UP000546642">
    <property type="component" value="Unassembled WGS sequence"/>
</dbReference>
<dbReference type="PANTHER" id="PTHR16305:SF35">
    <property type="entry name" value="TRANSCRIPTIONAL ACTIVATOR DOMAIN"/>
    <property type="match status" value="1"/>
</dbReference>
<dbReference type="InterPro" id="IPR016032">
    <property type="entry name" value="Sig_transdc_resp-reg_C-effctor"/>
</dbReference>
<dbReference type="PRINTS" id="PR00038">
    <property type="entry name" value="HTHLUXR"/>
</dbReference>
<reference evidence="4 5" key="1">
    <citation type="submission" date="2020-08" db="EMBL/GenBank/DDBJ databases">
        <title>Sequencing the genomes of 1000 actinobacteria strains.</title>
        <authorList>
            <person name="Klenk H.-P."/>
        </authorList>
    </citation>
    <scope>NUCLEOTIDE SEQUENCE [LARGE SCALE GENOMIC DNA]</scope>
    <source>
        <strain evidence="4 5">DSM 46659</strain>
    </source>
</reference>
<evidence type="ECO:0000259" key="3">
    <source>
        <dbReference type="PROSITE" id="PS50043"/>
    </source>
</evidence>
<accession>A0A7W9YF82</accession>
<dbReference type="InterPro" id="IPR000792">
    <property type="entry name" value="Tscrpt_reg_LuxR_C"/>
</dbReference>
<evidence type="ECO:0000313" key="4">
    <source>
        <dbReference type="EMBL" id="MBB6170997.1"/>
    </source>
</evidence>
<dbReference type="GO" id="GO:0005737">
    <property type="term" value="C:cytoplasm"/>
    <property type="evidence" value="ECO:0007669"/>
    <property type="project" value="TreeGrafter"/>
</dbReference>
<dbReference type="EMBL" id="JACHDS010000001">
    <property type="protein sequence ID" value="MBB6170997.1"/>
    <property type="molecule type" value="Genomic_DNA"/>
</dbReference>
<gene>
    <name evidence="4" type="ORF">HNR23_001057</name>
</gene>
<evidence type="ECO:0000256" key="2">
    <source>
        <dbReference type="ARBA" id="ARBA00022840"/>
    </source>
</evidence>
<dbReference type="GO" id="GO:0004016">
    <property type="term" value="F:adenylate cyclase activity"/>
    <property type="evidence" value="ECO:0007669"/>
    <property type="project" value="TreeGrafter"/>
</dbReference>
<keyword evidence="5" id="KW-1185">Reference proteome</keyword>
<dbReference type="Pfam" id="PF13191">
    <property type="entry name" value="AAA_16"/>
    <property type="match status" value="1"/>
</dbReference>
<dbReference type="Pfam" id="PF00196">
    <property type="entry name" value="GerE"/>
    <property type="match status" value="1"/>
</dbReference>
<keyword evidence="2" id="KW-0067">ATP-binding</keyword>
<name>A0A7W9YF82_9ACTN</name>
<dbReference type="CDD" id="cd06170">
    <property type="entry name" value="LuxR_C_like"/>
    <property type="match status" value="1"/>
</dbReference>
<dbReference type="AlphaFoldDB" id="A0A7W9YF82"/>
<dbReference type="GO" id="GO:0005524">
    <property type="term" value="F:ATP binding"/>
    <property type="evidence" value="ECO:0007669"/>
    <property type="project" value="UniProtKB-KW"/>
</dbReference>
<dbReference type="RefSeq" id="WP_343070430.1">
    <property type="nucleotide sequence ID" value="NZ_JACHDS010000001.1"/>
</dbReference>
<dbReference type="PROSITE" id="PS50043">
    <property type="entry name" value="HTH_LUXR_2"/>
    <property type="match status" value="1"/>
</dbReference>
<keyword evidence="1" id="KW-0547">Nucleotide-binding</keyword>
<dbReference type="InterPro" id="IPR041664">
    <property type="entry name" value="AAA_16"/>
</dbReference>
<dbReference type="GO" id="GO:0006355">
    <property type="term" value="P:regulation of DNA-templated transcription"/>
    <property type="evidence" value="ECO:0007669"/>
    <property type="project" value="InterPro"/>
</dbReference>
<dbReference type="SUPFAM" id="SSF46894">
    <property type="entry name" value="C-terminal effector domain of the bipartite response regulators"/>
    <property type="match status" value="1"/>
</dbReference>
<dbReference type="Gene3D" id="1.10.10.10">
    <property type="entry name" value="Winged helix-like DNA-binding domain superfamily/Winged helix DNA-binding domain"/>
    <property type="match status" value="1"/>
</dbReference>
<dbReference type="PANTHER" id="PTHR16305">
    <property type="entry name" value="TESTICULAR SOLUBLE ADENYLYL CYCLASE"/>
    <property type="match status" value="1"/>
</dbReference>
<dbReference type="GO" id="GO:0003677">
    <property type="term" value="F:DNA binding"/>
    <property type="evidence" value="ECO:0007669"/>
    <property type="project" value="UniProtKB-KW"/>
</dbReference>
<dbReference type="Gene3D" id="1.25.40.10">
    <property type="entry name" value="Tetratricopeptide repeat domain"/>
    <property type="match status" value="1"/>
</dbReference>
<evidence type="ECO:0000256" key="1">
    <source>
        <dbReference type="ARBA" id="ARBA00022741"/>
    </source>
</evidence>
<dbReference type="InterPro" id="IPR011990">
    <property type="entry name" value="TPR-like_helical_dom_sf"/>
</dbReference>
<protein>
    <submittedName>
        <fullName evidence="4">DNA-binding NarL/FixJ family response regulator</fullName>
    </submittedName>
</protein>
<sequence length="929" mass="99883">MLDVSPITCPARLYGRDRERSTVRRLLADARTGTSGALLVLGEPGIGKTSLLDDARTAAPEFTALEARGVPAETDLAFAGLHRLLRPVTGRSAALPDAQRDALDAALGQSAAGAPEPFLLSVAVLSLLTEVAQNRPLLVRVDDAHWLDTPSLDALSFTARRAGTEGMCLLVAARGEVRAAEEDHTRLAAGVPVLRLDRLDADAIHAILGDAAPHPPADAVRTELAALAQGNPLAAVELVASLTSDQLAGTEPLPCVPDPGGRLGRTYARRIGRLPEATRTLLLLMAAAEGLAPPTLVRAAEHVGADLGALEPAEADDLIRVGEDAIGFRHPLVRSAAYHTAGLARRRAAHLVLARVFDEIGDPLRGAWHRAATAPHHDEECGRELEQVAVAERGHSGYATSSRLFERAAELTRDGAAKADRLTEAARDAWLTGRPGRARSLLDRVRALGDGPGLDRARGRTELLRGHIELRTGIAIDAHTALGSAAERLLPDHRDLALHTLLHSAEAGALSGDHHRFCATADRMMALRRPDEAPHARIMFDYVAGKAAMYRGRYTEGIEPLRRAVHASEGVDDPEVLTWGGISALLLGAPLRAHNLLSRAVAVARRTGAVSAVPHALEFLTYAELWTGRLPLVSANATEGLRLADETGQRNCASHHRASLAMVAAIQGEQDVCRSQAAASLGHAEAHDLGVTGALATWALAHLDMGMGRMNDAVVRLRAMAKAGPGRGHTALRLLSAPHYLEAAIRTDDVGRAERALRSFDRWAQATGSDGARALAARCRALRAQGKAAEGHFEEAIALHQRGYCDFERARTELLFGDMLRRTRRVRRAREYLHGALETLERLNAVPWADQARAQLRASGESVRTRERPALESLSPQQLQIARFVAEGATNREVAAQLFLSPRTVDHHLRNVFTKLGIRSRVELARMFT</sequence>